<sequence length="163" mass="17243">MHGNRAHHGTVARSPKNGANPDPETHQALARWAAECAERALPIFENARPGDLRPRSAIDTLRAWIRGEVPMTSCRTAAFAAHAAAREAERAGAPAAVAAARAAGQAAAVAHMAGHARHAADYATKAGAPVATESPGRPTFCDRVAERDVACENRAMRQERDSR</sequence>
<evidence type="ECO:0000256" key="1">
    <source>
        <dbReference type="SAM" id="MobiDB-lite"/>
    </source>
</evidence>
<dbReference type="InterPro" id="IPR048667">
    <property type="entry name" value="Imm5-like"/>
</dbReference>
<evidence type="ECO:0000313" key="3">
    <source>
        <dbReference type="EMBL" id="BBY28368.1"/>
    </source>
</evidence>
<dbReference type="EMBL" id="AP022588">
    <property type="protein sequence ID" value="BBY28368.1"/>
    <property type="molecule type" value="Genomic_DNA"/>
</dbReference>
<dbReference type="KEGG" id="msei:MSEDJ_24640"/>
<organism evidence="3 4">
    <name type="scientific">Mycolicibacterium sediminis</name>
    <dbReference type="NCBI Taxonomy" id="1286180"/>
    <lineage>
        <taxon>Bacteria</taxon>
        <taxon>Bacillati</taxon>
        <taxon>Actinomycetota</taxon>
        <taxon>Actinomycetes</taxon>
        <taxon>Mycobacteriales</taxon>
        <taxon>Mycobacteriaceae</taxon>
        <taxon>Mycolicibacterium</taxon>
    </lineage>
</organism>
<feature type="region of interest" description="Disordered" evidence="1">
    <location>
        <begin position="1"/>
        <end position="26"/>
    </location>
</feature>
<accession>A0A7I7QPR6</accession>
<proteinExistence type="predicted"/>
<feature type="domain" description="Imm-5-like" evidence="2">
    <location>
        <begin position="23"/>
        <end position="126"/>
    </location>
</feature>
<evidence type="ECO:0000259" key="2">
    <source>
        <dbReference type="Pfam" id="PF21805"/>
    </source>
</evidence>
<gene>
    <name evidence="3" type="ORF">MSEDJ_24640</name>
</gene>
<feature type="compositionally biased region" description="Basic residues" evidence="1">
    <location>
        <begin position="1"/>
        <end position="10"/>
    </location>
</feature>
<dbReference type="Proteomes" id="UP000467193">
    <property type="component" value="Chromosome"/>
</dbReference>
<evidence type="ECO:0000313" key="4">
    <source>
        <dbReference type="Proteomes" id="UP000467193"/>
    </source>
</evidence>
<keyword evidence="4" id="KW-1185">Reference proteome</keyword>
<reference evidence="3 4" key="1">
    <citation type="journal article" date="2019" name="Emerg. Microbes Infect.">
        <title>Comprehensive subspecies identification of 175 nontuberculous mycobacteria species based on 7547 genomic profiles.</title>
        <authorList>
            <person name="Matsumoto Y."/>
            <person name="Kinjo T."/>
            <person name="Motooka D."/>
            <person name="Nabeya D."/>
            <person name="Jung N."/>
            <person name="Uechi K."/>
            <person name="Horii T."/>
            <person name="Iida T."/>
            <person name="Fujita J."/>
            <person name="Nakamura S."/>
        </authorList>
    </citation>
    <scope>NUCLEOTIDE SEQUENCE [LARGE SCALE GENOMIC DNA]</scope>
    <source>
        <strain evidence="3 4">JCM 17899</strain>
    </source>
</reference>
<name>A0A7I7QPR6_9MYCO</name>
<protein>
    <recommendedName>
        <fullName evidence="2">Imm-5-like domain-containing protein</fullName>
    </recommendedName>
</protein>
<dbReference type="Pfam" id="PF21805">
    <property type="entry name" value="Imm5_like"/>
    <property type="match status" value="1"/>
</dbReference>
<dbReference type="AlphaFoldDB" id="A0A7I7QPR6"/>